<keyword evidence="1" id="KW-0347">Helicase</keyword>
<proteinExistence type="predicted"/>
<keyword evidence="2" id="KW-1185">Reference proteome</keyword>
<gene>
    <name evidence="1" type="ORF">F5876DRAFT_54304</name>
</gene>
<dbReference type="Proteomes" id="UP001163835">
    <property type="component" value="Unassembled WGS sequence"/>
</dbReference>
<dbReference type="EMBL" id="MU797278">
    <property type="protein sequence ID" value="KAJ3803579.1"/>
    <property type="molecule type" value="Genomic_DNA"/>
</dbReference>
<evidence type="ECO:0000313" key="1">
    <source>
        <dbReference type="EMBL" id="KAJ3803579.1"/>
    </source>
</evidence>
<comment type="caution">
    <text evidence="1">The sequence shown here is derived from an EMBL/GenBank/DDBJ whole genome shotgun (WGS) entry which is preliminary data.</text>
</comment>
<accession>A0ACC1TG95</accession>
<protein>
    <submittedName>
        <fullName evidence="1">DNA helicase Pif1 like protein</fullName>
    </submittedName>
</protein>
<evidence type="ECO:0000313" key="2">
    <source>
        <dbReference type="Proteomes" id="UP001163835"/>
    </source>
</evidence>
<keyword evidence="1" id="KW-0547">Nucleotide-binding</keyword>
<sequence length="93" mass="10403">MHPCLLNTAGTGKTLIYKTLCYMLQDISKIVLCWASSGLAALLLPKGHTVHSTFKIPIDIFKGRTYSIKKNSELAELLQKVSLIIWDEVPMQN</sequence>
<reference evidence="1" key="1">
    <citation type="submission" date="2022-09" db="EMBL/GenBank/DDBJ databases">
        <title>A Global Phylogenomic Analysis of the Shiitake Genus Lentinula.</title>
        <authorList>
            <consortium name="DOE Joint Genome Institute"/>
            <person name="Sierra-Patev S."/>
            <person name="Min B."/>
            <person name="Naranjo-Ortiz M."/>
            <person name="Looney B."/>
            <person name="Konkel Z."/>
            <person name="Slot J.C."/>
            <person name="Sakamoto Y."/>
            <person name="Steenwyk J.L."/>
            <person name="Rokas A."/>
            <person name="Carro J."/>
            <person name="Camarero S."/>
            <person name="Ferreira P."/>
            <person name="Molpeceres G."/>
            <person name="Ruiz-Duenas F.J."/>
            <person name="Serrano A."/>
            <person name="Henrissat B."/>
            <person name="Drula E."/>
            <person name="Hughes K.W."/>
            <person name="Mata J.L."/>
            <person name="Ishikawa N.K."/>
            <person name="Vargas-Isla R."/>
            <person name="Ushijima S."/>
            <person name="Smith C.A."/>
            <person name="Ahrendt S."/>
            <person name="Andreopoulos W."/>
            <person name="He G."/>
            <person name="Labutti K."/>
            <person name="Lipzen A."/>
            <person name="Ng V."/>
            <person name="Riley R."/>
            <person name="Sandor L."/>
            <person name="Barry K."/>
            <person name="Martinez A.T."/>
            <person name="Xiao Y."/>
            <person name="Gibbons J.G."/>
            <person name="Terashima K."/>
            <person name="Grigoriev I.V."/>
            <person name="Hibbett D.S."/>
        </authorList>
    </citation>
    <scope>NUCLEOTIDE SEQUENCE</scope>
    <source>
        <strain evidence="1">TMI1499</strain>
    </source>
</reference>
<keyword evidence="1" id="KW-0378">Hydrolase</keyword>
<organism evidence="1 2">
    <name type="scientific">Lentinula aff. lateritia</name>
    <dbReference type="NCBI Taxonomy" id="2804960"/>
    <lineage>
        <taxon>Eukaryota</taxon>
        <taxon>Fungi</taxon>
        <taxon>Dikarya</taxon>
        <taxon>Basidiomycota</taxon>
        <taxon>Agaricomycotina</taxon>
        <taxon>Agaricomycetes</taxon>
        <taxon>Agaricomycetidae</taxon>
        <taxon>Agaricales</taxon>
        <taxon>Marasmiineae</taxon>
        <taxon>Omphalotaceae</taxon>
        <taxon>Lentinula</taxon>
    </lineage>
</organism>
<name>A0ACC1TG95_9AGAR</name>
<keyword evidence="1" id="KW-0067">ATP-binding</keyword>